<evidence type="ECO:0000313" key="3">
    <source>
        <dbReference type="Proteomes" id="UP000515860"/>
    </source>
</evidence>
<gene>
    <name evidence="2" type="ORF">H9Q79_16670</name>
</gene>
<name>A0A7G9GCE2_9FIRM</name>
<protein>
    <submittedName>
        <fullName evidence="2">SDR family oxidoreductase</fullName>
    </submittedName>
</protein>
<evidence type="ECO:0000256" key="1">
    <source>
        <dbReference type="ARBA" id="ARBA00006484"/>
    </source>
</evidence>
<accession>A0A7G9GCE2</accession>
<dbReference type="AlphaFoldDB" id="A0A7G9GCE2"/>
<dbReference type="EMBL" id="CP060635">
    <property type="protein sequence ID" value="QNM08474.1"/>
    <property type="molecule type" value="Genomic_DNA"/>
</dbReference>
<evidence type="ECO:0000313" key="2">
    <source>
        <dbReference type="EMBL" id="QNM08474.1"/>
    </source>
</evidence>
<reference evidence="2 3" key="1">
    <citation type="submission" date="2020-08" db="EMBL/GenBank/DDBJ databases">
        <authorList>
            <person name="Liu C."/>
            <person name="Sun Q."/>
        </authorList>
    </citation>
    <scope>NUCLEOTIDE SEQUENCE [LARGE SCALE GENOMIC DNA]</scope>
    <source>
        <strain evidence="2 3">NSJ-29</strain>
    </source>
</reference>
<dbReference type="Proteomes" id="UP000515860">
    <property type="component" value="Chromosome"/>
</dbReference>
<dbReference type="GO" id="GO:0016616">
    <property type="term" value="F:oxidoreductase activity, acting on the CH-OH group of donors, NAD or NADP as acceptor"/>
    <property type="evidence" value="ECO:0007669"/>
    <property type="project" value="TreeGrafter"/>
</dbReference>
<dbReference type="Pfam" id="PF13561">
    <property type="entry name" value="adh_short_C2"/>
    <property type="match status" value="1"/>
</dbReference>
<dbReference type="KEGG" id="whj:H9Q79_16670"/>
<dbReference type="InterPro" id="IPR002347">
    <property type="entry name" value="SDR_fam"/>
</dbReference>
<dbReference type="InterPro" id="IPR036291">
    <property type="entry name" value="NAD(P)-bd_dom_sf"/>
</dbReference>
<dbReference type="SUPFAM" id="SSF51735">
    <property type="entry name" value="NAD(P)-binding Rossmann-fold domains"/>
    <property type="match status" value="1"/>
</dbReference>
<dbReference type="Gene3D" id="3.40.50.720">
    <property type="entry name" value="NAD(P)-binding Rossmann-like Domain"/>
    <property type="match status" value="1"/>
</dbReference>
<dbReference type="RefSeq" id="WP_118646325.1">
    <property type="nucleotide sequence ID" value="NZ_CP060635.1"/>
</dbReference>
<sequence length="263" mass="27880">MNILDKFSLAGKHALVTYPEYTYGTEIAAGLAAAGAAVYLAGPDQEALDQAAADMQAAGVSAAGTFIYSQETEAAAAALAASVKAALPSLDIFVDNSSGLQLEGWSHSFEEIYNNLRITQMGMMLTVKHLGEIMAEQGHGSMIFVSDYAALVGCDPQNYKDCPEYAPKDFSVDYCFVKGSYVNYARQAAGYLGAHNCRCNCIAYGPLAGTKPEAFEKAFIRHSHIKRLANGDDVAQAAVFFASDASEFITGTTLAVDGGYTAK</sequence>
<comment type="similarity">
    <text evidence="1">Belongs to the short-chain dehydrogenases/reductases (SDR) family.</text>
</comment>
<dbReference type="PRINTS" id="PR00081">
    <property type="entry name" value="GDHRDH"/>
</dbReference>
<organism evidence="2 3">
    <name type="scientific">Wansuia hejianensis</name>
    <dbReference type="NCBI Taxonomy" id="2763667"/>
    <lineage>
        <taxon>Bacteria</taxon>
        <taxon>Bacillati</taxon>
        <taxon>Bacillota</taxon>
        <taxon>Clostridia</taxon>
        <taxon>Lachnospirales</taxon>
        <taxon>Lachnospiraceae</taxon>
        <taxon>Wansuia</taxon>
    </lineage>
</organism>
<proteinExistence type="inferred from homology"/>
<dbReference type="PANTHER" id="PTHR42760">
    <property type="entry name" value="SHORT-CHAIN DEHYDROGENASES/REDUCTASES FAMILY MEMBER"/>
    <property type="match status" value="1"/>
</dbReference>
<keyword evidence="3" id="KW-1185">Reference proteome</keyword>